<evidence type="ECO:0000256" key="2">
    <source>
        <dbReference type="SAM" id="Phobius"/>
    </source>
</evidence>
<dbReference type="AlphaFoldDB" id="A0A381QYW1"/>
<keyword evidence="2" id="KW-0812">Transmembrane</keyword>
<reference evidence="3" key="1">
    <citation type="submission" date="2018-05" db="EMBL/GenBank/DDBJ databases">
        <authorList>
            <person name="Lanie J.A."/>
            <person name="Ng W.-L."/>
            <person name="Kazmierczak K.M."/>
            <person name="Andrzejewski T.M."/>
            <person name="Davidsen T.M."/>
            <person name="Wayne K.J."/>
            <person name="Tettelin H."/>
            <person name="Glass J.I."/>
            <person name="Rusch D."/>
            <person name="Podicherti R."/>
            <person name="Tsui H.-C.T."/>
            <person name="Winkler M.E."/>
        </authorList>
    </citation>
    <scope>NUCLEOTIDE SEQUENCE</scope>
</reference>
<feature type="region of interest" description="Disordered" evidence="1">
    <location>
        <begin position="109"/>
        <end position="139"/>
    </location>
</feature>
<keyword evidence="2" id="KW-0472">Membrane</keyword>
<name>A0A381QYW1_9ZZZZ</name>
<protein>
    <submittedName>
        <fullName evidence="3">Uncharacterized protein</fullName>
    </submittedName>
</protein>
<accession>A0A381QYW1</accession>
<gene>
    <name evidence="3" type="ORF">METZ01_LOCUS35547</name>
</gene>
<sequence>MDFQDLVDTPRKVKTLAGTVAFLVLFPVYFTVMPSLIGEEIVGGGSSGLTGTLIVSFEESEISLAESVVLGDGETHDTFFELMAESDVNVGYVEFAVWCFDNDDPGPGFTDSVEGTSDLDGLDGLEDKSADGPCSGGNSGITMRWDLTENYTGAEYTEEEQSESEIRDRWTDGGLGRGTWAATITADISSPPAPVVGQIIDSDEEFDITWTAVTYTVIIESA</sequence>
<keyword evidence="2" id="KW-1133">Transmembrane helix</keyword>
<evidence type="ECO:0000256" key="1">
    <source>
        <dbReference type="SAM" id="MobiDB-lite"/>
    </source>
</evidence>
<organism evidence="3">
    <name type="scientific">marine metagenome</name>
    <dbReference type="NCBI Taxonomy" id="408172"/>
    <lineage>
        <taxon>unclassified sequences</taxon>
        <taxon>metagenomes</taxon>
        <taxon>ecological metagenomes</taxon>
    </lineage>
</organism>
<proteinExistence type="predicted"/>
<feature type="transmembrane region" description="Helical" evidence="2">
    <location>
        <begin position="16"/>
        <end position="37"/>
    </location>
</feature>
<evidence type="ECO:0000313" key="3">
    <source>
        <dbReference type="EMBL" id="SUZ82693.1"/>
    </source>
</evidence>
<dbReference type="EMBL" id="UINC01001518">
    <property type="protein sequence ID" value="SUZ82693.1"/>
    <property type="molecule type" value="Genomic_DNA"/>
</dbReference>